<dbReference type="InterPro" id="IPR001245">
    <property type="entry name" value="Ser-Thr/Tyr_kinase_cat_dom"/>
</dbReference>
<proteinExistence type="predicted"/>
<name>A0AA39JU84_9AGAR</name>
<dbReference type="Pfam" id="PF07714">
    <property type="entry name" value="PK_Tyr_Ser-Thr"/>
    <property type="match status" value="1"/>
</dbReference>
<reference evidence="2" key="1">
    <citation type="submission" date="2023-06" db="EMBL/GenBank/DDBJ databases">
        <authorList>
            <consortium name="Lawrence Berkeley National Laboratory"/>
            <person name="Ahrendt S."/>
            <person name="Sahu N."/>
            <person name="Indic B."/>
            <person name="Wong-Bajracharya J."/>
            <person name="Merenyi Z."/>
            <person name="Ke H.-M."/>
            <person name="Monk M."/>
            <person name="Kocsube S."/>
            <person name="Drula E."/>
            <person name="Lipzen A."/>
            <person name="Balint B."/>
            <person name="Henrissat B."/>
            <person name="Andreopoulos B."/>
            <person name="Martin F.M."/>
            <person name="Harder C.B."/>
            <person name="Rigling D."/>
            <person name="Ford K.L."/>
            <person name="Foster G.D."/>
            <person name="Pangilinan J."/>
            <person name="Papanicolaou A."/>
            <person name="Barry K."/>
            <person name="LaButti K."/>
            <person name="Viragh M."/>
            <person name="Koriabine M."/>
            <person name="Yan M."/>
            <person name="Riley R."/>
            <person name="Champramary S."/>
            <person name="Plett K.L."/>
            <person name="Tsai I.J."/>
            <person name="Slot J."/>
            <person name="Sipos G."/>
            <person name="Plett J."/>
            <person name="Nagy L.G."/>
            <person name="Grigoriev I.V."/>
        </authorList>
    </citation>
    <scope>NUCLEOTIDE SEQUENCE</scope>
    <source>
        <strain evidence="2">FPL87.14</strain>
    </source>
</reference>
<evidence type="ECO:0000313" key="2">
    <source>
        <dbReference type="EMBL" id="KAK0447534.1"/>
    </source>
</evidence>
<dbReference type="Gene3D" id="1.10.510.10">
    <property type="entry name" value="Transferase(Phosphotransferase) domain 1"/>
    <property type="match status" value="1"/>
</dbReference>
<dbReference type="PIRSF" id="PIRSF000654">
    <property type="entry name" value="Integrin-linked_kinase"/>
    <property type="match status" value="1"/>
</dbReference>
<keyword evidence="2" id="KW-0418">Kinase</keyword>
<dbReference type="PANTHER" id="PTHR44329:SF214">
    <property type="entry name" value="PROTEIN KINASE DOMAIN-CONTAINING PROTEIN"/>
    <property type="match status" value="1"/>
</dbReference>
<dbReference type="EMBL" id="JAUEPT010000011">
    <property type="protein sequence ID" value="KAK0447534.1"/>
    <property type="molecule type" value="Genomic_DNA"/>
</dbReference>
<dbReference type="PROSITE" id="PS50011">
    <property type="entry name" value="PROTEIN_KINASE_DOM"/>
    <property type="match status" value="1"/>
</dbReference>
<dbReference type="GO" id="GO:0004674">
    <property type="term" value="F:protein serine/threonine kinase activity"/>
    <property type="evidence" value="ECO:0007669"/>
    <property type="project" value="TreeGrafter"/>
</dbReference>
<dbReference type="SUPFAM" id="SSF56112">
    <property type="entry name" value="Protein kinase-like (PK-like)"/>
    <property type="match status" value="1"/>
</dbReference>
<protein>
    <submittedName>
        <fullName evidence="2">Kinase-like domain-containing protein</fullName>
    </submittedName>
</protein>
<keyword evidence="3" id="KW-1185">Reference proteome</keyword>
<dbReference type="InterPro" id="IPR051681">
    <property type="entry name" value="Ser/Thr_Kinases-Pseudokinases"/>
</dbReference>
<dbReference type="InterPro" id="IPR000719">
    <property type="entry name" value="Prot_kinase_dom"/>
</dbReference>
<evidence type="ECO:0000259" key="1">
    <source>
        <dbReference type="PROSITE" id="PS50011"/>
    </source>
</evidence>
<dbReference type="PANTHER" id="PTHR44329">
    <property type="entry name" value="SERINE/THREONINE-PROTEIN KINASE TNNI3K-RELATED"/>
    <property type="match status" value="1"/>
</dbReference>
<dbReference type="GO" id="GO:0005524">
    <property type="term" value="F:ATP binding"/>
    <property type="evidence" value="ECO:0007669"/>
    <property type="project" value="InterPro"/>
</dbReference>
<organism evidence="2 3">
    <name type="scientific">Armillaria borealis</name>
    <dbReference type="NCBI Taxonomy" id="47425"/>
    <lineage>
        <taxon>Eukaryota</taxon>
        <taxon>Fungi</taxon>
        <taxon>Dikarya</taxon>
        <taxon>Basidiomycota</taxon>
        <taxon>Agaricomycotina</taxon>
        <taxon>Agaricomycetes</taxon>
        <taxon>Agaricomycetidae</taxon>
        <taxon>Agaricales</taxon>
        <taxon>Marasmiineae</taxon>
        <taxon>Physalacriaceae</taxon>
        <taxon>Armillaria</taxon>
    </lineage>
</organism>
<dbReference type="Proteomes" id="UP001175226">
    <property type="component" value="Unassembled WGS sequence"/>
</dbReference>
<evidence type="ECO:0000313" key="3">
    <source>
        <dbReference type="Proteomes" id="UP001175226"/>
    </source>
</evidence>
<accession>A0AA39JU84</accession>
<comment type="caution">
    <text evidence="2">The sequence shown here is derived from an EMBL/GenBank/DDBJ whole genome shotgun (WGS) entry which is preliminary data.</text>
</comment>
<dbReference type="PROSITE" id="PS00109">
    <property type="entry name" value="PROTEIN_KINASE_TYR"/>
    <property type="match status" value="1"/>
</dbReference>
<dbReference type="InterPro" id="IPR011009">
    <property type="entry name" value="Kinase-like_dom_sf"/>
</dbReference>
<dbReference type="InterPro" id="IPR008266">
    <property type="entry name" value="Tyr_kinase_AS"/>
</dbReference>
<gene>
    <name evidence="2" type="ORF">EV421DRAFT_1786559</name>
</gene>
<sequence>MRIVKSRSILPTSFICTEVKIVGPEPFQANEFTDIWKGETRGGLVCIKTLRLNVRARAKSGLVQTLCQEALVWRNLKHPNILPFLGVNLQLRAPNICLVSPWMKNGNINEFLSRNPDRDRVSAMLDVTQGLIYLHSCSPPIPHLDIRGSNILVTDDERYCLSDCGLALAIESHAPDISPSMWMGSLQWHPPETMDSTLLDDRYITARDIYSLGCTIFEIYAGEPPFSSLPSFAAILSAVLHSRDALEQPKTMPMDVWELFKDCILYYPDKRPSADDVGRRLEALLRH</sequence>
<feature type="domain" description="Protein kinase" evidence="1">
    <location>
        <begin position="21"/>
        <end position="287"/>
    </location>
</feature>
<dbReference type="AlphaFoldDB" id="A0AA39JU84"/>
<keyword evidence="2" id="KW-0808">Transferase</keyword>